<evidence type="ECO:0000313" key="4">
    <source>
        <dbReference type="EMBL" id="VDL76796.1"/>
    </source>
</evidence>
<dbReference type="Gene3D" id="2.60.40.150">
    <property type="entry name" value="C2 domain"/>
    <property type="match status" value="1"/>
</dbReference>
<proteinExistence type="predicted"/>
<evidence type="ECO:0000256" key="1">
    <source>
        <dbReference type="RuleBase" id="RU361133"/>
    </source>
</evidence>
<dbReference type="Gene3D" id="3.20.20.190">
    <property type="entry name" value="Phosphatidylinositol (PI) phosphodiesterase"/>
    <property type="match status" value="1"/>
</dbReference>
<dbReference type="GO" id="GO:0051209">
    <property type="term" value="P:release of sequestered calcium ion into cytosol"/>
    <property type="evidence" value="ECO:0007669"/>
    <property type="project" value="TreeGrafter"/>
</dbReference>
<keyword evidence="1" id="KW-0442">Lipid degradation</keyword>
<feature type="region of interest" description="Disordered" evidence="2">
    <location>
        <begin position="688"/>
        <end position="718"/>
    </location>
</feature>
<dbReference type="Proteomes" id="UP000271162">
    <property type="component" value="Unassembled WGS sequence"/>
</dbReference>
<comment type="catalytic activity">
    <reaction evidence="1">
        <text>a 1,2-diacyl-sn-glycero-3-phospho-(1D-myo-inositol-4,5-bisphosphate) + H2O = 1D-myo-inositol 1,4,5-trisphosphate + a 1,2-diacyl-sn-glycerol + H(+)</text>
        <dbReference type="Rhea" id="RHEA:33179"/>
        <dbReference type="ChEBI" id="CHEBI:15377"/>
        <dbReference type="ChEBI" id="CHEBI:15378"/>
        <dbReference type="ChEBI" id="CHEBI:17815"/>
        <dbReference type="ChEBI" id="CHEBI:58456"/>
        <dbReference type="ChEBI" id="CHEBI:203600"/>
        <dbReference type="EC" id="3.1.4.11"/>
    </reaction>
</comment>
<sequence>MTLANDLIVPKEFVLGSDFLLLETSSPKVARCPKQVTLRIDPGGHILYWIPKVGETRSYVFIQDIVDVRTGKRAAQNYVPLKELSSNIQLLMTVVSNVDFVHPNFTTFVPLDNSAEKVLLEEITDKTLTFQRDPRLNEALYPKITERGMNAILRSLGYSQGDVSFEAFVHYLWSAFCVDSPNIPEDRVADSMHEPLSHYFINSSHNTYCTGLQVKGAQLLSSSAHKETVADVEMYRQVLLSGCRCIELDCWDSSDGPVITHGPAALFGMNEIPLKDVCEAISECAFKTSPYPVLLSIENHLSQKQQKLMVQIFRDTFGENLLCDPLESHRLEEGQLLPSPHLLRNKIIIKAKKAKPKAELALLDRDVVERQLCPVEEELSSQDLSGIVNYLTATKMPSKWNVDRNYFLMCSLSESESMKVYNQRQANNFIKHTSRRLVRVFPAYHRVTSDNYIPKIHWMMGAQMVALNFQTNCSAMLLNHAMFEQTSNYGYVKKPDSMCDPTQEFDIYEKRFPRRLPVTLKVTVLSAMFLPDNNKLKNSPFFVTLDLLDFPPYDAEAKEYARGTGHSGIHILMPEMAFLQICLWRRFGCNATPVAYRTLPINNLQNGYRHVILRTIGNRCLGPLSLFIYFDVFFYVPTVKLAFHSALMNPFSRDREEERLSQALRHPFLKQDEVDEDEREEDKIQALVGTEKLPKDASPHVSPLPSPVADSVVSKFTK</sequence>
<dbReference type="InterPro" id="IPR001192">
    <property type="entry name" value="PI-PLC_fam"/>
</dbReference>
<dbReference type="CDD" id="cd00275">
    <property type="entry name" value="C2_PLC_like"/>
    <property type="match status" value="1"/>
</dbReference>
<protein>
    <recommendedName>
        <fullName evidence="1">Phosphoinositide phospholipase C</fullName>
        <ecNumber evidence="1">3.1.4.11</ecNumber>
    </recommendedName>
</protein>
<dbReference type="WBParaSite" id="NBR_0001320601-mRNA-1">
    <property type="protein sequence ID" value="NBR_0001320601-mRNA-1"/>
    <property type="gene ID" value="NBR_0001320601"/>
</dbReference>
<dbReference type="SUPFAM" id="SSF49562">
    <property type="entry name" value="C2 domain (Calcium/lipid-binding domain, CaLB)"/>
    <property type="match status" value="1"/>
</dbReference>
<dbReference type="GO" id="GO:0048015">
    <property type="term" value="P:phosphatidylinositol-mediated signaling"/>
    <property type="evidence" value="ECO:0007669"/>
    <property type="project" value="TreeGrafter"/>
</dbReference>
<dbReference type="PANTHER" id="PTHR10336:SF193">
    <property type="entry name" value="PHOSPHOINOSITIDE PHOSPHOLIPASE C"/>
    <property type="match status" value="1"/>
</dbReference>
<dbReference type="PANTHER" id="PTHR10336">
    <property type="entry name" value="PHOSPHOINOSITIDE-SPECIFIC PHOSPHOLIPASE C FAMILY PROTEIN"/>
    <property type="match status" value="1"/>
</dbReference>
<dbReference type="PROSITE" id="PS50007">
    <property type="entry name" value="PIPLC_X_DOMAIN"/>
    <property type="match status" value="1"/>
</dbReference>
<dbReference type="InterPro" id="IPR001711">
    <property type="entry name" value="PLipase_C_Pinositol-sp_Y"/>
</dbReference>
<evidence type="ECO:0000313" key="5">
    <source>
        <dbReference type="Proteomes" id="UP000271162"/>
    </source>
</evidence>
<reference evidence="4 5" key="2">
    <citation type="submission" date="2018-11" db="EMBL/GenBank/DDBJ databases">
        <authorList>
            <consortium name="Pathogen Informatics"/>
        </authorList>
    </citation>
    <scope>NUCLEOTIDE SEQUENCE [LARGE SCALE GENOMIC DNA]</scope>
</reference>
<gene>
    <name evidence="4" type="ORF">NBR_LOCUS13207</name>
</gene>
<dbReference type="GO" id="GO:0016042">
    <property type="term" value="P:lipid catabolic process"/>
    <property type="evidence" value="ECO:0007669"/>
    <property type="project" value="UniProtKB-KW"/>
</dbReference>
<evidence type="ECO:0000259" key="3">
    <source>
        <dbReference type="PROSITE" id="PS50008"/>
    </source>
</evidence>
<dbReference type="GO" id="GO:0046488">
    <property type="term" value="P:phosphatidylinositol metabolic process"/>
    <property type="evidence" value="ECO:0007669"/>
    <property type="project" value="TreeGrafter"/>
</dbReference>
<feature type="domain" description="PI-PLC Y-box" evidence="3">
    <location>
        <begin position="384"/>
        <end position="498"/>
    </location>
</feature>
<organism evidence="6">
    <name type="scientific">Nippostrongylus brasiliensis</name>
    <name type="common">Rat hookworm</name>
    <dbReference type="NCBI Taxonomy" id="27835"/>
    <lineage>
        <taxon>Eukaryota</taxon>
        <taxon>Metazoa</taxon>
        <taxon>Ecdysozoa</taxon>
        <taxon>Nematoda</taxon>
        <taxon>Chromadorea</taxon>
        <taxon>Rhabditida</taxon>
        <taxon>Rhabditina</taxon>
        <taxon>Rhabditomorpha</taxon>
        <taxon>Strongyloidea</taxon>
        <taxon>Heligmosomidae</taxon>
        <taxon>Nippostrongylus</taxon>
    </lineage>
</organism>
<dbReference type="InterPro" id="IPR035892">
    <property type="entry name" value="C2_domain_sf"/>
</dbReference>
<dbReference type="SUPFAM" id="SSF50729">
    <property type="entry name" value="PH domain-like"/>
    <property type="match status" value="1"/>
</dbReference>
<evidence type="ECO:0000256" key="2">
    <source>
        <dbReference type="SAM" id="MobiDB-lite"/>
    </source>
</evidence>
<evidence type="ECO:0000313" key="6">
    <source>
        <dbReference type="WBParaSite" id="NBR_0001320601-mRNA-1"/>
    </source>
</evidence>
<dbReference type="PRINTS" id="PR00390">
    <property type="entry name" value="PHPHLIPASEC"/>
</dbReference>
<dbReference type="Pfam" id="PF17787">
    <property type="entry name" value="PH_14"/>
    <property type="match status" value="1"/>
</dbReference>
<keyword evidence="1" id="KW-0443">Lipid metabolism</keyword>
<dbReference type="EC" id="3.1.4.11" evidence="1"/>
<dbReference type="Pfam" id="PF00387">
    <property type="entry name" value="PI-PLC-Y"/>
    <property type="match status" value="1"/>
</dbReference>
<dbReference type="GO" id="GO:0004435">
    <property type="term" value="F:phosphatidylinositol-4,5-bisphosphate phospholipase C activity"/>
    <property type="evidence" value="ECO:0007669"/>
    <property type="project" value="UniProtKB-EC"/>
</dbReference>
<dbReference type="Pfam" id="PF00388">
    <property type="entry name" value="PI-PLC-X"/>
    <property type="match status" value="1"/>
</dbReference>
<name>A0A0N4YA23_NIPBR</name>
<dbReference type="EMBL" id="UYSL01020971">
    <property type="protein sequence ID" value="VDL76796.1"/>
    <property type="molecule type" value="Genomic_DNA"/>
</dbReference>
<dbReference type="InterPro" id="IPR017946">
    <property type="entry name" value="PLC-like_Pdiesterase_TIM-brl"/>
</dbReference>
<reference evidence="6" key="1">
    <citation type="submission" date="2017-02" db="UniProtKB">
        <authorList>
            <consortium name="WormBaseParasite"/>
        </authorList>
    </citation>
    <scope>IDENTIFICATION</scope>
</reference>
<keyword evidence="5" id="KW-1185">Reference proteome</keyword>
<dbReference type="STRING" id="27835.A0A0N4YA23"/>
<accession>A0A0N4YA23</accession>
<dbReference type="InterPro" id="IPR000909">
    <property type="entry name" value="PLipase_C_PInositol-sp_X_dom"/>
</dbReference>
<dbReference type="SUPFAM" id="SSF51695">
    <property type="entry name" value="PLC-like phosphodiesterases"/>
    <property type="match status" value="1"/>
</dbReference>
<dbReference type="InterPro" id="IPR037862">
    <property type="entry name" value="PLC-beta_PH"/>
</dbReference>
<dbReference type="AlphaFoldDB" id="A0A0N4YA23"/>
<dbReference type="Gene3D" id="2.30.29.240">
    <property type="match status" value="1"/>
</dbReference>
<dbReference type="OMA" id="KESDKWE"/>
<dbReference type="SMART" id="SM00148">
    <property type="entry name" value="PLCXc"/>
    <property type="match status" value="1"/>
</dbReference>
<dbReference type="PROSITE" id="PS50008">
    <property type="entry name" value="PIPLC_Y_DOMAIN"/>
    <property type="match status" value="1"/>
</dbReference>
<dbReference type="SMART" id="SM00149">
    <property type="entry name" value="PLCYc"/>
    <property type="match status" value="1"/>
</dbReference>
<dbReference type="CDD" id="cd08558">
    <property type="entry name" value="PI-PLCc_eukaryota"/>
    <property type="match status" value="1"/>
</dbReference>
<keyword evidence="1" id="KW-0378">Hydrolase</keyword>